<dbReference type="STRING" id="545696.HOLDEFILI_00135"/>
<dbReference type="AlphaFoldDB" id="B9Y2W0"/>
<evidence type="ECO:0000256" key="1">
    <source>
        <dbReference type="SAM" id="MobiDB-lite"/>
    </source>
</evidence>
<protein>
    <submittedName>
        <fullName evidence="2">Uncharacterized protein</fullName>
    </submittedName>
</protein>
<proteinExistence type="predicted"/>
<feature type="region of interest" description="Disordered" evidence="1">
    <location>
        <begin position="1"/>
        <end position="21"/>
    </location>
</feature>
<reference evidence="2 3" key="1">
    <citation type="submission" date="2008-12" db="EMBL/GenBank/DDBJ databases">
        <authorList>
            <person name="Fulton L."/>
            <person name="Clifton S."/>
            <person name="Fulton B."/>
            <person name="Xu J."/>
            <person name="Minx P."/>
            <person name="Pepin K.H."/>
            <person name="Johnson M."/>
            <person name="Bhonagiri V."/>
            <person name="Nash W.E."/>
            <person name="Mardis E.R."/>
            <person name="Wilson R.K."/>
        </authorList>
    </citation>
    <scope>NUCLEOTIDE SEQUENCE [LARGE SCALE GENOMIC DNA]</scope>
    <source>
        <strain evidence="2 3">DSM 12042</strain>
    </source>
</reference>
<reference evidence="2 3" key="2">
    <citation type="submission" date="2009-02" db="EMBL/GenBank/DDBJ databases">
        <title>Draft genome sequence of Holdemania filiformis DSM 12042.</title>
        <authorList>
            <person name="Sudarsanam P."/>
            <person name="Ley R."/>
            <person name="Guruge J."/>
            <person name="Turnbaugh P.J."/>
            <person name="Mahowald M."/>
            <person name="Liep D."/>
            <person name="Gordon J."/>
        </authorList>
    </citation>
    <scope>NUCLEOTIDE SEQUENCE [LARGE SCALE GENOMIC DNA]</scope>
    <source>
        <strain evidence="2 3">DSM 12042</strain>
    </source>
</reference>
<gene>
    <name evidence="2" type="ORF">HOLDEFILI_00135</name>
</gene>
<comment type="caution">
    <text evidence="2">The sequence shown here is derived from an EMBL/GenBank/DDBJ whole genome shotgun (WGS) entry which is preliminary data.</text>
</comment>
<organism evidence="2 3">
    <name type="scientific">Holdemania filiformis DSM 12042</name>
    <dbReference type="NCBI Taxonomy" id="545696"/>
    <lineage>
        <taxon>Bacteria</taxon>
        <taxon>Bacillati</taxon>
        <taxon>Bacillota</taxon>
        <taxon>Erysipelotrichia</taxon>
        <taxon>Erysipelotrichales</taxon>
        <taxon>Erysipelotrichaceae</taxon>
        <taxon>Holdemania</taxon>
    </lineage>
</organism>
<name>B9Y2W0_9FIRM</name>
<evidence type="ECO:0000313" key="3">
    <source>
        <dbReference type="Proteomes" id="UP000005950"/>
    </source>
</evidence>
<sequence length="47" mass="5140">MKSKPEAKASFGDNGRPFQSFPQSKILNVLFPCTVIRAKAQAPDCTN</sequence>
<dbReference type="Proteomes" id="UP000005950">
    <property type="component" value="Unassembled WGS sequence"/>
</dbReference>
<dbReference type="HOGENOM" id="CLU_3168939_0_0_9"/>
<accession>B9Y2W0</accession>
<dbReference type="EMBL" id="ACCF01000006">
    <property type="protein sequence ID" value="EEF69685.1"/>
    <property type="molecule type" value="Genomic_DNA"/>
</dbReference>
<evidence type="ECO:0000313" key="2">
    <source>
        <dbReference type="EMBL" id="EEF69685.1"/>
    </source>
</evidence>